<feature type="domain" description="Pectate disaccharide-lyase-like central Ig-like" evidence="12">
    <location>
        <begin position="802"/>
        <end position="883"/>
    </location>
</feature>
<feature type="domain" description="Ig-like" evidence="10">
    <location>
        <begin position="487"/>
        <end position="558"/>
    </location>
</feature>
<feature type="domain" description="Pectate disaccharide-lyase-like N-terminal" evidence="11">
    <location>
        <begin position="590"/>
        <end position="780"/>
    </location>
</feature>
<dbReference type="PANTHER" id="PTHR40088:SF1">
    <property type="entry name" value="PECTATE LYASE PEL9"/>
    <property type="match status" value="1"/>
</dbReference>
<evidence type="ECO:0000256" key="6">
    <source>
        <dbReference type="ARBA" id="ARBA00022837"/>
    </source>
</evidence>
<dbReference type="Pfam" id="PF25849">
    <property type="entry name" value="PelX_N"/>
    <property type="match status" value="2"/>
</dbReference>
<evidence type="ECO:0000256" key="4">
    <source>
        <dbReference type="ARBA" id="ARBA00022723"/>
    </source>
</evidence>
<accession>A0ABY4ELY7</accession>
<dbReference type="SMART" id="SM00710">
    <property type="entry name" value="PbH1"/>
    <property type="match status" value="6"/>
</dbReference>
<evidence type="ECO:0000313" key="13">
    <source>
        <dbReference type="EMBL" id="UOQ45457.1"/>
    </source>
</evidence>
<organism evidence="13 14">
    <name type="scientific">Halobacillus salinarum</name>
    <dbReference type="NCBI Taxonomy" id="2932257"/>
    <lineage>
        <taxon>Bacteria</taxon>
        <taxon>Bacillati</taxon>
        <taxon>Bacillota</taxon>
        <taxon>Bacilli</taxon>
        <taxon>Bacillales</taxon>
        <taxon>Bacillaceae</taxon>
        <taxon>Halobacillus</taxon>
    </lineage>
</organism>
<evidence type="ECO:0000256" key="3">
    <source>
        <dbReference type="ARBA" id="ARBA00022525"/>
    </source>
</evidence>
<keyword evidence="6" id="KW-0106">Calcium</keyword>
<evidence type="ECO:0000256" key="9">
    <source>
        <dbReference type="SAM" id="SignalP"/>
    </source>
</evidence>
<dbReference type="InterPro" id="IPR058863">
    <property type="entry name" value="PelX-like_Ig"/>
</dbReference>
<evidence type="ECO:0000259" key="12">
    <source>
        <dbReference type="Pfam" id="PF25850"/>
    </source>
</evidence>
<dbReference type="InterPro" id="IPR012334">
    <property type="entry name" value="Pectin_lyas_fold"/>
</dbReference>
<feature type="chain" id="PRO_5045228272" evidence="9">
    <location>
        <begin position="29"/>
        <end position="1551"/>
    </location>
</feature>
<keyword evidence="4" id="KW-0479">Metal-binding</keyword>
<comment type="cofactor">
    <cofactor evidence="1">
        <name>Ca(2+)</name>
        <dbReference type="ChEBI" id="CHEBI:29108"/>
    </cofactor>
</comment>
<dbReference type="InterPro" id="IPR006626">
    <property type="entry name" value="PbH1"/>
</dbReference>
<comment type="similarity">
    <text evidence="8">Belongs to the polysaccharide lyase 9 family.</text>
</comment>
<feature type="domain" description="Ig-like" evidence="10">
    <location>
        <begin position="239"/>
        <end position="302"/>
    </location>
</feature>
<keyword evidence="14" id="KW-1185">Reference proteome</keyword>
<dbReference type="Proteomes" id="UP000831787">
    <property type="component" value="Chromosome"/>
</dbReference>
<evidence type="ECO:0000256" key="1">
    <source>
        <dbReference type="ARBA" id="ARBA00001913"/>
    </source>
</evidence>
<feature type="signal peptide" evidence="9">
    <location>
        <begin position="1"/>
        <end position="28"/>
    </location>
</feature>
<protein>
    <submittedName>
        <fullName evidence="13">Bacterial Ig-like domain-containing protein</fullName>
    </submittedName>
</protein>
<evidence type="ECO:0000256" key="5">
    <source>
        <dbReference type="ARBA" id="ARBA00022729"/>
    </source>
</evidence>
<dbReference type="InterPro" id="IPR007253">
    <property type="entry name" value="Cell_wall-bd_2"/>
</dbReference>
<dbReference type="EMBL" id="CP095073">
    <property type="protein sequence ID" value="UOQ45457.1"/>
    <property type="molecule type" value="Genomic_DNA"/>
</dbReference>
<evidence type="ECO:0000259" key="10">
    <source>
        <dbReference type="Pfam" id="PF07523"/>
    </source>
</evidence>
<keyword evidence="3" id="KW-0964">Secreted</keyword>
<keyword evidence="7" id="KW-0456">Lyase</keyword>
<dbReference type="InterPro" id="IPR052052">
    <property type="entry name" value="Polysaccharide_Lyase_9"/>
</dbReference>
<sequence length="1551" mass="168781">MKKSGTRIAVVSLVLLLIFSSFSNSVFAMTSPKAAADVSDWSFSAFGSNTGTDKNPPAVVNQDGSVTIDASGGKIASSEEGLSYYFTKLSAGDNFELHATVHADHYSPDSQRAFGLMIRDQVGENGDSSKHSSNYAAVGALDDAMRGFTSTGDLNKLAPFEDSPAPATDGTYELTLRKSGDTFVMTSNGESETIELDQPFSDDIYAGLFVARNGTVTFSDVSLNVADKQVKSLQVDASQMKKEYLVDEPLDISGLEVTAVYEDNSEEKLTDDDYIVTGFDSSKPGTNTITIHYNGAEETVDLSIKELQLTGMEVKYYPAKTNYYLQDTFDPLGLVVTGNYEDGYQTNELTKEQYSIFINGEEISDSGYIFEQPGKQTVTLQSKQNPDVKTTFSVQVKNEQLDSLEIKHAPTKQLYFLGDPLDLDGLIVEAHYTDGVSERVPKDQLKTSSFDSSTTGDKKVEMTYKDKQASFTVHVKKKELQGLEVSEYPQTTYQKGESFNQDGLVVSKVYDNGDKEMLNESEYEVSTADYDASTMGVYPIQINPSSSTLSSISFDVTVREKQNYQWKTIEFGQSTDPETNYVEKLEDGSVHIVAEPGAGKITGDHDGITFYYTEIDADQDNFTLSADIQVNEYAKSPHHDGQESFGMMARDAIGTEGNSNVFASNIAAVGGFSGGTQDPNGTQFFIRSGVSSPDGAGSNGIEKVMLNDEKPTTSNTYPAKNYHLTLSKTNSGFSGQFNDGDQPMFFTPELLQVQDDKVYVGFYTARLADIEVSNMDFNVTAEATDPPKVTPPESPVEPEFDVVSRTKTSDSDYELLLKANADGVVKVKKGQEIIARDEPVKKGEIKSVPAQLDENKDTNFSVTFLPDDTQNLTSYTKQVKNVTVAMKTFANGEAIHVSPSGQDSGDGTESSPLDLDTAVEFVQPGQKIIVKDGTYVRNGKLEIAKYNDGKKDAMKSLVAEKGARPVIDFDKQTEGVILSGDYWHVKGIDFARTAGNTKGFVVGGSHNIVEQSRFYENGDTGLQISRTDNSESIEDWPSDNFILNSESFDNRDPSDNNGDGFAAKLTAGTGNVFRGCISHNNIDDGWDLYTKAGSGAIGPVLIEDSIAYENGKLTDGTVGDGDKNGFKLGGEGINVHHVIRNSIAFNNGAVGITSNSNPGIIAENNKSYNNAGGNLDFSTYSNIEEDFKIDGFVSYQKDYDAKDIYPDELASNENFFFNGQVSRNKSGRTLTENDFVSLDPNLPFEREEQGEILTGDFLKVQFAPVRLAGKDRYETAIEVSKQGFKKADTVVIARGDEFADALAGAPLAYKENAPILLSHTDYLNQKVRKEISRLGAKNAIMLGGPNALDEFVKYQLQGLGLHVERVYGKTRYKTATNIAARLDGNPEKAIVVNGSKFPDALAAAPFAAKQGYPILLAKQGSLPQSTKWALEGINESIVVGGEGVVGGDVYKQLPNPTRYSGTTRYKTAAVVMNELEDDTSQTAFVSTGEEFADALTGAVLAAKQNAAMTLVKEDTVPKEVQQAYNRLPIKYLYILGGRNAVSDQAVDQLQK</sequence>
<name>A0ABY4ELY7_9BACI</name>
<evidence type="ECO:0000256" key="7">
    <source>
        <dbReference type="ARBA" id="ARBA00023239"/>
    </source>
</evidence>
<proteinExistence type="inferred from homology"/>
<evidence type="ECO:0000256" key="2">
    <source>
        <dbReference type="ARBA" id="ARBA00004613"/>
    </source>
</evidence>
<dbReference type="RefSeq" id="WP_244712196.1">
    <property type="nucleotide sequence ID" value="NZ_CP095073.1"/>
</dbReference>
<dbReference type="SUPFAM" id="SSF51126">
    <property type="entry name" value="Pectin lyase-like"/>
    <property type="match status" value="1"/>
</dbReference>
<gene>
    <name evidence="13" type="ORF">MUN89_05780</name>
</gene>
<dbReference type="InterPro" id="IPR011050">
    <property type="entry name" value="Pectin_lyase_fold/virulence"/>
</dbReference>
<dbReference type="InterPro" id="IPR058953">
    <property type="entry name" value="PelX-like_N"/>
</dbReference>
<evidence type="ECO:0000259" key="11">
    <source>
        <dbReference type="Pfam" id="PF25849"/>
    </source>
</evidence>
<evidence type="ECO:0000313" key="14">
    <source>
        <dbReference type="Proteomes" id="UP000831787"/>
    </source>
</evidence>
<feature type="domain" description="Ig-like" evidence="10">
    <location>
        <begin position="317"/>
        <end position="396"/>
    </location>
</feature>
<dbReference type="PANTHER" id="PTHR40088">
    <property type="entry name" value="PECTATE LYASE (EUROFUNG)"/>
    <property type="match status" value="1"/>
</dbReference>
<dbReference type="Pfam" id="PF04122">
    <property type="entry name" value="CW_binding_2"/>
    <property type="match status" value="3"/>
</dbReference>
<dbReference type="Pfam" id="PF07523">
    <property type="entry name" value="Big_3"/>
    <property type="match status" value="4"/>
</dbReference>
<evidence type="ECO:0000256" key="8">
    <source>
        <dbReference type="ARBA" id="ARBA00038263"/>
    </source>
</evidence>
<feature type="domain" description="Pectate disaccharide-lyase-like N-terminal" evidence="11">
    <location>
        <begin position="58"/>
        <end position="128"/>
    </location>
</feature>
<feature type="domain" description="Ig-like" evidence="10">
    <location>
        <begin position="410"/>
        <end position="475"/>
    </location>
</feature>
<reference evidence="13 14" key="1">
    <citation type="submission" date="2022-04" db="EMBL/GenBank/DDBJ databases">
        <title>Halobacillus sp. isolated from saltern.</title>
        <authorList>
            <person name="Won M."/>
            <person name="Lee C.-M."/>
            <person name="Woen H.-Y."/>
            <person name="Kwon S.-W."/>
        </authorList>
    </citation>
    <scope>NUCLEOTIDE SEQUENCE [LARGE SCALE GENOMIC DNA]</scope>
    <source>
        <strain evidence="13 14">SSBR10-3</strain>
    </source>
</reference>
<dbReference type="InterPro" id="IPR022038">
    <property type="entry name" value="Ig-like_bact"/>
</dbReference>
<dbReference type="Pfam" id="PF25850">
    <property type="entry name" value="PelX_Ig"/>
    <property type="match status" value="1"/>
</dbReference>
<dbReference type="Gene3D" id="2.160.20.10">
    <property type="entry name" value="Single-stranded right-handed beta-helix, Pectin lyase-like"/>
    <property type="match status" value="1"/>
</dbReference>
<comment type="subcellular location">
    <subcellularLocation>
        <location evidence="2">Secreted</location>
    </subcellularLocation>
</comment>
<dbReference type="Gene3D" id="2.60.40.3630">
    <property type="match status" value="4"/>
</dbReference>
<keyword evidence="5 9" id="KW-0732">Signal</keyword>
<dbReference type="Gene3D" id="3.40.50.12090">
    <property type="match status" value="2"/>
</dbReference>